<dbReference type="AlphaFoldDB" id="A0A454JNY9"/>
<dbReference type="InterPro" id="IPR007197">
    <property type="entry name" value="rSAM"/>
</dbReference>
<evidence type="ECO:0000259" key="6">
    <source>
        <dbReference type="PROSITE" id="PS51918"/>
    </source>
</evidence>
<dbReference type="RefSeq" id="WP_103522780.1">
    <property type="nucleotide sequence ID" value="NZ_JAIZDC010000011.1"/>
</dbReference>
<evidence type="ECO:0000313" key="7">
    <source>
        <dbReference type="EMBL" id="RMD02229.1"/>
    </source>
</evidence>
<dbReference type="InterPro" id="IPR050377">
    <property type="entry name" value="Radical_SAM_PqqE_MftC-like"/>
</dbReference>
<dbReference type="GO" id="GO:0046872">
    <property type="term" value="F:metal ion binding"/>
    <property type="evidence" value="ECO:0007669"/>
    <property type="project" value="UniProtKB-KW"/>
</dbReference>
<evidence type="ECO:0000256" key="2">
    <source>
        <dbReference type="ARBA" id="ARBA00022691"/>
    </source>
</evidence>
<dbReference type="PANTHER" id="PTHR11228:SF7">
    <property type="entry name" value="PQQA PEPTIDE CYCLASE"/>
    <property type="match status" value="1"/>
</dbReference>
<evidence type="ECO:0000256" key="4">
    <source>
        <dbReference type="ARBA" id="ARBA00023004"/>
    </source>
</evidence>
<keyword evidence="4" id="KW-0408">Iron</keyword>
<comment type="caution">
    <text evidence="7">The sequence shown here is derived from an EMBL/GenBank/DDBJ whole genome shotgun (WGS) entry which is preliminary data.</text>
</comment>
<protein>
    <submittedName>
        <fullName evidence="7">Radical SAM protein</fullName>
    </submittedName>
</protein>
<dbReference type="EMBL" id="RFAR01000001">
    <property type="protein sequence ID" value="RMD02229.1"/>
    <property type="molecule type" value="Genomic_DNA"/>
</dbReference>
<sequence>MGQISRPLSLVEKLKQESVQEFINKFLWNKSNRAPFVVELDPTTACNLACHDCISANLLNQGGIDNERLLRLAEEFAEHGVKAVVLIGGGEPMAHPKFGALVESLYQSGIKVGVTTNGTLMPRYMDQCINMTSWLRVSVDAGSEEVFAEFRPHASGKSQFNLVIDNMRQMAASKKGLLGYSFLLLSKFNADGSLHRTNAVDIEKAAKLAKEIGCDYFEVKPAFDMMHFLQQQDLSVVELVNRNLKAIHELADDNFKIIAPFTLEEALRGVGTQVKSYNRCLTAELRTVITPSGAYVCPYHRGNLNMRIGDVAKVSLEELWQGDRRKTVMNRVDPARHCTFHCIRHESNLLLERMAAGEVVDTVSDFDLFI</sequence>
<dbReference type="GO" id="GO:0003824">
    <property type="term" value="F:catalytic activity"/>
    <property type="evidence" value="ECO:0007669"/>
    <property type="project" value="InterPro"/>
</dbReference>
<accession>A0A454JNY9</accession>
<dbReference type="SUPFAM" id="SSF102114">
    <property type="entry name" value="Radical SAM enzymes"/>
    <property type="match status" value="1"/>
</dbReference>
<dbReference type="Gene3D" id="3.20.20.70">
    <property type="entry name" value="Aldolase class I"/>
    <property type="match status" value="1"/>
</dbReference>
<evidence type="ECO:0000256" key="5">
    <source>
        <dbReference type="ARBA" id="ARBA00023014"/>
    </source>
</evidence>
<dbReference type="Pfam" id="PF04055">
    <property type="entry name" value="Radical_SAM"/>
    <property type="match status" value="1"/>
</dbReference>
<dbReference type="OrthoDB" id="9792276at2"/>
<dbReference type="GO" id="GO:0051536">
    <property type="term" value="F:iron-sulfur cluster binding"/>
    <property type="evidence" value="ECO:0007669"/>
    <property type="project" value="UniProtKB-KW"/>
</dbReference>
<dbReference type="PROSITE" id="PS51918">
    <property type="entry name" value="RADICAL_SAM"/>
    <property type="match status" value="1"/>
</dbReference>
<evidence type="ECO:0000256" key="1">
    <source>
        <dbReference type="ARBA" id="ARBA00001966"/>
    </source>
</evidence>
<proteinExistence type="predicted"/>
<dbReference type="Proteomes" id="UP000274139">
    <property type="component" value="Unassembled WGS sequence"/>
</dbReference>
<dbReference type="SFLD" id="SFLDG01067">
    <property type="entry name" value="SPASM/twitch_domain_containing"/>
    <property type="match status" value="1"/>
</dbReference>
<dbReference type="CDD" id="cd21109">
    <property type="entry name" value="SPASM"/>
    <property type="match status" value="1"/>
</dbReference>
<reference evidence="7 8" key="1">
    <citation type="submission" date="2018-10" db="EMBL/GenBank/DDBJ databases">
        <title>Draft genome sequence of Aquitalea MWU14-2217 isolated from a wild cranberry bog in Provincetown, Massachusetts.</title>
        <authorList>
            <person name="Ebadzadsahrai G."/>
            <person name="Soby S."/>
        </authorList>
    </citation>
    <scope>NUCLEOTIDE SEQUENCE [LARGE SCALE GENOMIC DNA]</scope>
    <source>
        <strain evidence="7 8">MWU14-2217</strain>
    </source>
</reference>
<organism evidence="7 8">
    <name type="scientific">Aquitalea palustris</name>
    <dbReference type="NCBI Taxonomy" id="2480983"/>
    <lineage>
        <taxon>Bacteria</taxon>
        <taxon>Pseudomonadati</taxon>
        <taxon>Pseudomonadota</taxon>
        <taxon>Betaproteobacteria</taxon>
        <taxon>Neisseriales</taxon>
        <taxon>Chromobacteriaceae</taxon>
        <taxon>Aquitalea</taxon>
    </lineage>
</organism>
<feature type="domain" description="Radical SAM core" evidence="6">
    <location>
        <begin position="32"/>
        <end position="273"/>
    </location>
</feature>
<evidence type="ECO:0000313" key="8">
    <source>
        <dbReference type="Proteomes" id="UP000274139"/>
    </source>
</evidence>
<keyword evidence="8" id="KW-1185">Reference proteome</keyword>
<dbReference type="InterPro" id="IPR058240">
    <property type="entry name" value="rSAM_sf"/>
</dbReference>
<keyword evidence="3" id="KW-0479">Metal-binding</keyword>
<name>A0A454JNY9_9NEIS</name>
<dbReference type="PANTHER" id="PTHR11228">
    <property type="entry name" value="RADICAL SAM DOMAIN PROTEIN"/>
    <property type="match status" value="1"/>
</dbReference>
<dbReference type="SFLD" id="SFLDS00029">
    <property type="entry name" value="Radical_SAM"/>
    <property type="match status" value="1"/>
</dbReference>
<gene>
    <name evidence="7" type="ORF">EAY64_00120</name>
</gene>
<dbReference type="InterPro" id="IPR013785">
    <property type="entry name" value="Aldolase_TIM"/>
</dbReference>
<comment type="cofactor">
    <cofactor evidence="1">
        <name>[4Fe-4S] cluster</name>
        <dbReference type="ChEBI" id="CHEBI:49883"/>
    </cofactor>
</comment>
<dbReference type="CDD" id="cd01335">
    <property type="entry name" value="Radical_SAM"/>
    <property type="match status" value="1"/>
</dbReference>
<evidence type="ECO:0000256" key="3">
    <source>
        <dbReference type="ARBA" id="ARBA00022723"/>
    </source>
</evidence>
<keyword evidence="2" id="KW-0949">S-adenosyl-L-methionine</keyword>
<keyword evidence="5" id="KW-0411">Iron-sulfur</keyword>